<organism evidence="1 2">
    <name type="scientific">Schistosoma margrebowiei</name>
    <dbReference type="NCBI Taxonomy" id="48269"/>
    <lineage>
        <taxon>Eukaryota</taxon>
        <taxon>Metazoa</taxon>
        <taxon>Spiralia</taxon>
        <taxon>Lophotrochozoa</taxon>
        <taxon>Platyhelminthes</taxon>
        <taxon>Trematoda</taxon>
        <taxon>Digenea</taxon>
        <taxon>Strigeidida</taxon>
        <taxon>Schistosomatoidea</taxon>
        <taxon>Schistosomatidae</taxon>
        <taxon>Schistosoma</taxon>
    </lineage>
</organism>
<dbReference type="STRING" id="48269.A0A183M4R6"/>
<accession>A0A183M4R6</accession>
<sequence length="87" mass="10387">MRSHPVFHCYPPSEYAQRTPLVCIFICLIYVDRPFACYCFLCFYHHLTQFWQYALVMSISLSHTDHSHQVYQPLASQLIGRPLFDTW</sequence>
<protein>
    <submittedName>
        <fullName evidence="1">Uncharacterized protein</fullName>
    </submittedName>
</protein>
<dbReference type="EMBL" id="UZAI01006012">
    <property type="protein sequence ID" value="VDO93243.1"/>
    <property type="molecule type" value="Genomic_DNA"/>
</dbReference>
<keyword evidence="2" id="KW-1185">Reference proteome</keyword>
<dbReference type="Proteomes" id="UP000277204">
    <property type="component" value="Unassembled WGS sequence"/>
</dbReference>
<evidence type="ECO:0000313" key="2">
    <source>
        <dbReference type="Proteomes" id="UP000277204"/>
    </source>
</evidence>
<evidence type="ECO:0000313" key="1">
    <source>
        <dbReference type="EMBL" id="VDO93243.1"/>
    </source>
</evidence>
<reference evidence="1 2" key="1">
    <citation type="submission" date="2018-11" db="EMBL/GenBank/DDBJ databases">
        <authorList>
            <consortium name="Pathogen Informatics"/>
        </authorList>
    </citation>
    <scope>NUCLEOTIDE SEQUENCE [LARGE SCALE GENOMIC DNA]</scope>
    <source>
        <strain evidence="1 2">Zambia</strain>
    </source>
</reference>
<name>A0A183M4R6_9TREM</name>
<dbReference type="AlphaFoldDB" id="A0A183M4R6"/>
<gene>
    <name evidence="1" type="ORF">SMRZ_LOCUS11041</name>
</gene>
<proteinExistence type="predicted"/>